<protein>
    <submittedName>
        <fullName evidence="2">Uncharacterized protein</fullName>
    </submittedName>
</protein>
<dbReference type="OrthoDB" id="3202382at2759"/>
<feature type="region of interest" description="Disordered" evidence="1">
    <location>
        <begin position="182"/>
        <end position="209"/>
    </location>
</feature>
<keyword evidence="3" id="KW-1185">Reference proteome</keyword>
<sequence length="443" mass="49046">MAPDTCGCVAWMQTYLDHYTHTCEVLQDEQAVLIGLATGAHDTNHEDYGQFSAFKIIFPPLHLGVSITQVLEVRIDIPITGLFLERGLAGVVGPFREGTAALQVYDWRTHQGILLDTGIVMETDCDLDVISFPEEIILYAEDSNQSMLYTYSVEDVRRMLSLVTYREPQTIAQVGGEFLLHPGNSDSSSHSSHETMSADDDSDAPATIHISLPPRRSCRRNIKDRGVGTFGAGYTMLKKSHISACDDTPFNGKMSILTMSLRQLEDHGARVRCLTHHFLTPLAPPSSSTPSTDRRSSPSIYLSASSSLSSPGDPVDDRPVKHTFAYKLGFNAIPKGPAGYDLITFGEGGTSAVWLARADTSDLDSDEEDILDSHEYDKVEFNFWVATFPTDNHSPRQDRDYVRKLRLPRTISPRITAALDLDDTQGVLCIATTHGEVFRLRFD</sequence>
<comment type="caution">
    <text evidence="2">The sequence shown here is derived from an EMBL/GenBank/DDBJ whole genome shotgun (WGS) entry which is preliminary data.</text>
</comment>
<evidence type="ECO:0000313" key="3">
    <source>
        <dbReference type="Proteomes" id="UP000383932"/>
    </source>
</evidence>
<gene>
    <name evidence="2" type="ORF">CTheo_4082</name>
</gene>
<reference evidence="2 3" key="1">
    <citation type="journal article" date="2019" name="Fungal Biol. Biotechnol.">
        <title>Draft genome sequence of fastidious pathogen Ceratobasidium theobromae, which causes vascular-streak dieback in Theobroma cacao.</title>
        <authorList>
            <person name="Ali S.S."/>
            <person name="Asman A."/>
            <person name="Shao J."/>
            <person name="Firmansyah A.P."/>
            <person name="Susilo A.W."/>
            <person name="Rosmana A."/>
            <person name="McMahon P."/>
            <person name="Junaid M."/>
            <person name="Guest D."/>
            <person name="Kheng T.Y."/>
            <person name="Meinhardt L.W."/>
            <person name="Bailey B.A."/>
        </authorList>
    </citation>
    <scope>NUCLEOTIDE SEQUENCE [LARGE SCALE GENOMIC DNA]</scope>
    <source>
        <strain evidence="2 3">CT2</strain>
    </source>
</reference>
<feature type="region of interest" description="Disordered" evidence="1">
    <location>
        <begin position="282"/>
        <end position="316"/>
    </location>
</feature>
<evidence type="ECO:0000313" key="2">
    <source>
        <dbReference type="EMBL" id="KAB5592491.1"/>
    </source>
</evidence>
<accession>A0A5N5QLV7</accession>
<evidence type="ECO:0000256" key="1">
    <source>
        <dbReference type="SAM" id="MobiDB-lite"/>
    </source>
</evidence>
<feature type="compositionally biased region" description="Low complexity" evidence="1">
    <location>
        <begin position="285"/>
        <end position="311"/>
    </location>
</feature>
<dbReference type="Proteomes" id="UP000383932">
    <property type="component" value="Unassembled WGS sequence"/>
</dbReference>
<name>A0A5N5QLV7_9AGAM</name>
<proteinExistence type="predicted"/>
<dbReference type="AlphaFoldDB" id="A0A5N5QLV7"/>
<dbReference type="EMBL" id="SSOP01000063">
    <property type="protein sequence ID" value="KAB5592491.1"/>
    <property type="molecule type" value="Genomic_DNA"/>
</dbReference>
<organism evidence="2 3">
    <name type="scientific">Ceratobasidium theobromae</name>
    <dbReference type="NCBI Taxonomy" id="1582974"/>
    <lineage>
        <taxon>Eukaryota</taxon>
        <taxon>Fungi</taxon>
        <taxon>Dikarya</taxon>
        <taxon>Basidiomycota</taxon>
        <taxon>Agaricomycotina</taxon>
        <taxon>Agaricomycetes</taxon>
        <taxon>Cantharellales</taxon>
        <taxon>Ceratobasidiaceae</taxon>
        <taxon>Ceratobasidium</taxon>
    </lineage>
</organism>